<evidence type="ECO:0000256" key="2">
    <source>
        <dbReference type="SAM" id="MobiDB-lite"/>
    </source>
</evidence>
<evidence type="ECO:0000313" key="5">
    <source>
        <dbReference type="Proteomes" id="UP001293593"/>
    </source>
</evidence>
<feature type="domain" description="TIR" evidence="3">
    <location>
        <begin position="80"/>
        <end position="246"/>
    </location>
</feature>
<dbReference type="PANTHER" id="PTHR32009:SF110">
    <property type="entry name" value="DISEASE RESISTANCE PROTEIN (TIR-NBS-LRR CLASS)"/>
    <property type="match status" value="1"/>
</dbReference>
<feature type="compositionally biased region" description="Polar residues" evidence="2">
    <location>
        <begin position="271"/>
        <end position="283"/>
    </location>
</feature>
<dbReference type="InterPro" id="IPR035897">
    <property type="entry name" value="Toll_tir_struct_dom_sf"/>
</dbReference>
<dbReference type="Pfam" id="PF01582">
    <property type="entry name" value="TIR"/>
    <property type="match status" value="1"/>
</dbReference>
<name>A0AAE1MDJ6_9FABA</name>
<dbReference type="SUPFAM" id="SSF52200">
    <property type="entry name" value="Toll/Interleukin receptor TIR domain"/>
    <property type="match status" value="1"/>
</dbReference>
<proteinExistence type="predicted"/>
<feature type="compositionally biased region" description="Polar residues" evidence="2">
    <location>
        <begin position="335"/>
        <end position="344"/>
    </location>
</feature>
<feature type="compositionally biased region" description="Low complexity" evidence="2">
    <location>
        <begin position="1"/>
        <end position="20"/>
    </location>
</feature>
<evidence type="ECO:0000313" key="4">
    <source>
        <dbReference type="EMBL" id="KAK4261204.1"/>
    </source>
</evidence>
<dbReference type="EMBL" id="JAWXYG010000010">
    <property type="protein sequence ID" value="KAK4261204.1"/>
    <property type="molecule type" value="Genomic_DNA"/>
</dbReference>
<keyword evidence="5" id="KW-1185">Reference proteome</keyword>
<feature type="region of interest" description="Disordered" evidence="2">
    <location>
        <begin position="327"/>
        <end position="348"/>
    </location>
</feature>
<dbReference type="PROSITE" id="PS50104">
    <property type="entry name" value="TIR"/>
    <property type="match status" value="1"/>
</dbReference>
<dbReference type="SMART" id="SM00255">
    <property type="entry name" value="TIR"/>
    <property type="match status" value="1"/>
</dbReference>
<comment type="caution">
    <text evidence="4">The sequence shown here is derived from an EMBL/GenBank/DDBJ whole genome shotgun (WGS) entry which is preliminary data.</text>
</comment>
<accession>A0AAE1MDJ6</accession>
<dbReference type="GO" id="GO:0007165">
    <property type="term" value="P:signal transduction"/>
    <property type="evidence" value="ECO:0007669"/>
    <property type="project" value="InterPro"/>
</dbReference>
<dbReference type="AlphaFoldDB" id="A0AAE1MDJ6"/>
<dbReference type="PANTHER" id="PTHR32009">
    <property type="entry name" value="TMV RESISTANCE PROTEIN N-LIKE"/>
    <property type="match status" value="1"/>
</dbReference>
<protein>
    <recommendedName>
        <fullName evidence="3">TIR domain-containing protein</fullName>
    </recommendedName>
</protein>
<dbReference type="InterPro" id="IPR000157">
    <property type="entry name" value="TIR_dom"/>
</dbReference>
<evidence type="ECO:0000256" key="1">
    <source>
        <dbReference type="ARBA" id="ARBA00023027"/>
    </source>
</evidence>
<dbReference type="FunFam" id="3.40.50.10140:FF:000007">
    <property type="entry name" value="Disease resistance protein (TIR-NBS-LRR class)"/>
    <property type="match status" value="1"/>
</dbReference>
<sequence length="363" mass="40332">MGSSSASLSSSSSCDSQYYSAIPSPGTTEFSDDGGFVSREDIRMDTAAALSSSSFSSCWSSSIASSCSTSQTSSANPSPTSHDVFISFRGEDTRYGFVSHLCASFTRHGIKTYMDCDLERGNEISSTLVVAIKQSKILLLVFSENYAESRWTMDELAKIMECKRTRGQHVIPIFYKVRPTDVRHQKGNYDIAFKRHKKLFKANSSTLQQWRTAMTEAADLAGWEISGSRSEAELVEEIANGVMRKLESMSRSPVIVGDIQNATEPQVANFASQNNSDDLNSGDSYVHDPTPEESFPNKCLSNRGNILGNLRDALFLKENEKLVLGRREEHDEASSSHSPKTNVYSLHRNRFQSKRSQTWWGAE</sequence>
<evidence type="ECO:0000259" key="3">
    <source>
        <dbReference type="PROSITE" id="PS50104"/>
    </source>
</evidence>
<dbReference type="Gene3D" id="3.40.50.10140">
    <property type="entry name" value="Toll/interleukin-1 receptor homology (TIR) domain"/>
    <property type="match status" value="1"/>
</dbReference>
<dbReference type="Proteomes" id="UP001293593">
    <property type="component" value="Unassembled WGS sequence"/>
</dbReference>
<gene>
    <name evidence="4" type="ORF">QN277_004236</name>
</gene>
<feature type="region of interest" description="Disordered" evidence="2">
    <location>
        <begin position="271"/>
        <end position="296"/>
    </location>
</feature>
<reference evidence="4" key="1">
    <citation type="submission" date="2023-10" db="EMBL/GenBank/DDBJ databases">
        <title>Chromosome-level genome of the transformable northern wattle, Acacia crassicarpa.</title>
        <authorList>
            <person name="Massaro I."/>
            <person name="Sinha N.R."/>
            <person name="Poethig S."/>
            <person name="Leichty A.R."/>
        </authorList>
    </citation>
    <scope>NUCLEOTIDE SEQUENCE</scope>
    <source>
        <strain evidence="4">Acra3RX</strain>
        <tissue evidence="4">Leaf</tissue>
    </source>
</reference>
<organism evidence="4 5">
    <name type="scientific">Acacia crassicarpa</name>
    <name type="common">northern wattle</name>
    <dbReference type="NCBI Taxonomy" id="499986"/>
    <lineage>
        <taxon>Eukaryota</taxon>
        <taxon>Viridiplantae</taxon>
        <taxon>Streptophyta</taxon>
        <taxon>Embryophyta</taxon>
        <taxon>Tracheophyta</taxon>
        <taxon>Spermatophyta</taxon>
        <taxon>Magnoliopsida</taxon>
        <taxon>eudicotyledons</taxon>
        <taxon>Gunneridae</taxon>
        <taxon>Pentapetalae</taxon>
        <taxon>rosids</taxon>
        <taxon>fabids</taxon>
        <taxon>Fabales</taxon>
        <taxon>Fabaceae</taxon>
        <taxon>Caesalpinioideae</taxon>
        <taxon>mimosoid clade</taxon>
        <taxon>Acacieae</taxon>
        <taxon>Acacia</taxon>
    </lineage>
</organism>
<keyword evidence="1" id="KW-0520">NAD</keyword>
<feature type="region of interest" description="Disordered" evidence="2">
    <location>
        <begin position="1"/>
        <end position="35"/>
    </location>
</feature>